<sequence length="163" mass="18515">MKKRLLAGGFCLALLGCSSTSKVAVSQSELVGNWTCTTEYKDLGFTTIDKYQFHDNGTMKTSETINYIANFQPLFSYKTQGQGKWQLKNNRLIFRLTKSGLRRESIRSNDLRLEERVSTMLRELDGQSATVTFALTQFSPNRFEFKQLVKEGNGYAGRCVRGK</sequence>
<organism evidence="2 3">
    <name type="scientific">Haemophilus paracuniculus</name>
    <dbReference type="NCBI Taxonomy" id="734"/>
    <lineage>
        <taxon>Bacteria</taxon>
        <taxon>Pseudomonadati</taxon>
        <taxon>Pseudomonadota</taxon>
        <taxon>Gammaproteobacteria</taxon>
        <taxon>Pasteurellales</taxon>
        <taxon>Pasteurellaceae</taxon>
        <taxon>Haemophilus</taxon>
    </lineage>
</organism>
<name>A0A1T0AQM1_9PAST</name>
<dbReference type="RefSeq" id="WP_078237508.1">
    <property type="nucleotide sequence ID" value="NZ_MUYA01000013.1"/>
</dbReference>
<dbReference type="AlphaFoldDB" id="A0A1T0AQM1"/>
<dbReference type="PROSITE" id="PS51257">
    <property type="entry name" value="PROKAR_LIPOPROTEIN"/>
    <property type="match status" value="1"/>
</dbReference>
<dbReference type="OrthoDB" id="5690238at2"/>
<evidence type="ECO:0000256" key="1">
    <source>
        <dbReference type="SAM" id="SignalP"/>
    </source>
</evidence>
<dbReference type="STRING" id="734.B0187_08870"/>
<evidence type="ECO:0000313" key="3">
    <source>
        <dbReference type="Proteomes" id="UP000190867"/>
    </source>
</evidence>
<feature type="chain" id="PRO_5013091794" description="Lipoprotein" evidence="1">
    <location>
        <begin position="24"/>
        <end position="163"/>
    </location>
</feature>
<dbReference type="EMBL" id="MUYA01000013">
    <property type="protein sequence ID" value="OOR98371.1"/>
    <property type="molecule type" value="Genomic_DNA"/>
</dbReference>
<proteinExistence type="predicted"/>
<comment type="caution">
    <text evidence="2">The sequence shown here is derived from an EMBL/GenBank/DDBJ whole genome shotgun (WGS) entry which is preliminary data.</text>
</comment>
<accession>A0A1T0AQM1</accession>
<keyword evidence="3" id="KW-1185">Reference proteome</keyword>
<feature type="signal peptide" evidence="1">
    <location>
        <begin position="1"/>
        <end position="23"/>
    </location>
</feature>
<evidence type="ECO:0000313" key="2">
    <source>
        <dbReference type="EMBL" id="OOR98371.1"/>
    </source>
</evidence>
<dbReference type="Proteomes" id="UP000190867">
    <property type="component" value="Unassembled WGS sequence"/>
</dbReference>
<evidence type="ECO:0008006" key="4">
    <source>
        <dbReference type="Google" id="ProtNLM"/>
    </source>
</evidence>
<reference evidence="2 3" key="1">
    <citation type="submission" date="2017-02" db="EMBL/GenBank/DDBJ databases">
        <title>Draft genome sequence of Haemophilus paracuniculus CCUG 43573 type strain.</title>
        <authorList>
            <person name="Engstrom-Jakobsson H."/>
            <person name="Salva-Serra F."/>
            <person name="Thorell K."/>
            <person name="Gonzales-Siles L."/>
            <person name="Karlsson R."/>
            <person name="Boulund F."/>
            <person name="Engstrand L."/>
            <person name="Kristiansson E."/>
            <person name="Moore E."/>
        </authorList>
    </citation>
    <scope>NUCLEOTIDE SEQUENCE [LARGE SCALE GENOMIC DNA]</scope>
    <source>
        <strain evidence="2 3">CCUG 43573</strain>
    </source>
</reference>
<gene>
    <name evidence="2" type="ORF">B0187_08870</name>
</gene>
<keyword evidence="1" id="KW-0732">Signal</keyword>
<protein>
    <recommendedName>
        <fullName evidence="4">Lipoprotein</fullName>
    </recommendedName>
</protein>